<organism evidence="6 7">
    <name type="scientific">Brevibacillus thermoruber</name>
    <dbReference type="NCBI Taxonomy" id="33942"/>
    <lineage>
        <taxon>Bacteria</taxon>
        <taxon>Bacillati</taxon>
        <taxon>Bacillota</taxon>
        <taxon>Bacilli</taxon>
        <taxon>Bacillales</taxon>
        <taxon>Paenibacillaceae</taxon>
        <taxon>Brevibacillus</taxon>
    </lineage>
</organism>
<evidence type="ECO:0000256" key="5">
    <source>
        <dbReference type="SAM" id="Phobius"/>
    </source>
</evidence>
<dbReference type="RefSeq" id="WP_029098437.1">
    <property type="nucleotide sequence ID" value="NZ_JAPYYP010000045.1"/>
</dbReference>
<sequence>MTADSGMVWLLILTVGAYVIGCRVNQKVGRVWSSPILMSPLLIIAVLSATRTDYAAYQTSTHLLTFLLGPAQMAMVIPLYKHADVFLRHLRPILTGVSVGSCAGVASVIGIAYLFQLSHPTIVSLAPKSITTPMAVSVSHLLGGLPELTALFVTMTGLSGILIGPVILRWAGITNNLVKGLAMGTAASMVGAARAAQWGEPEGAMGVLGMTLSAVFMAVLAPELLWVLD</sequence>
<feature type="transmembrane region" description="Helical" evidence="5">
    <location>
        <begin position="62"/>
        <end position="80"/>
    </location>
</feature>
<evidence type="ECO:0000313" key="6">
    <source>
        <dbReference type="EMBL" id="MDA5110819.1"/>
    </source>
</evidence>
<feature type="transmembrane region" description="Helical" evidence="5">
    <location>
        <begin position="204"/>
        <end position="228"/>
    </location>
</feature>
<feature type="transmembrane region" description="Helical" evidence="5">
    <location>
        <begin position="180"/>
        <end position="198"/>
    </location>
</feature>
<gene>
    <name evidence="6" type="ORF">O3V59_20990</name>
</gene>
<dbReference type="AlphaFoldDB" id="A0A9X3TTT8"/>
<dbReference type="PANTHER" id="PTHR30249:SF0">
    <property type="entry name" value="PLASTIDAL GLYCOLATE_GLYCERATE TRANSLOCATOR 1, CHLOROPLASTIC"/>
    <property type="match status" value="1"/>
</dbReference>
<feature type="transmembrane region" description="Helical" evidence="5">
    <location>
        <begin position="31"/>
        <end position="50"/>
    </location>
</feature>
<evidence type="ECO:0000313" key="7">
    <source>
        <dbReference type="Proteomes" id="UP001151071"/>
    </source>
</evidence>
<feature type="transmembrane region" description="Helical" evidence="5">
    <location>
        <begin position="148"/>
        <end position="168"/>
    </location>
</feature>
<keyword evidence="2 5" id="KW-0812">Transmembrane</keyword>
<evidence type="ECO:0000256" key="3">
    <source>
        <dbReference type="ARBA" id="ARBA00022989"/>
    </source>
</evidence>
<dbReference type="Pfam" id="PF04172">
    <property type="entry name" value="LrgB"/>
    <property type="match status" value="1"/>
</dbReference>
<dbReference type="GO" id="GO:0016020">
    <property type="term" value="C:membrane"/>
    <property type="evidence" value="ECO:0007669"/>
    <property type="project" value="UniProtKB-SubCell"/>
</dbReference>
<dbReference type="EMBL" id="JAPYYP010000045">
    <property type="protein sequence ID" value="MDA5110819.1"/>
    <property type="molecule type" value="Genomic_DNA"/>
</dbReference>
<evidence type="ECO:0000256" key="2">
    <source>
        <dbReference type="ARBA" id="ARBA00022692"/>
    </source>
</evidence>
<dbReference type="Proteomes" id="UP001151071">
    <property type="component" value="Unassembled WGS sequence"/>
</dbReference>
<keyword evidence="3 5" id="KW-1133">Transmembrane helix</keyword>
<reference evidence="6" key="1">
    <citation type="submission" date="2022-12" db="EMBL/GenBank/DDBJ databases">
        <title>Draft genome sequence of the thermophilic strain Brevibacillus thermoruber HT42, isolated from Los Humeros, Puebla, Mexico, with biotechnological potential.</title>
        <authorList>
            <person name="Lara Sanchez J."/>
            <person name="Solis Palacios R."/>
            <person name="Bustos Baena A.S."/>
            <person name="Ruz Baez A.E."/>
            <person name="Espinosa Luna G."/>
            <person name="Oliart Ros R.M."/>
        </authorList>
    </citation>
    <scope>NUCLEOTIDE SEQUENCE</scope>
    <source>
        <strain evidence="6">HT42</strain>
    </source>
</reference>
<feature type="transmembrane region" description="Helical" evidence="5">
    <location>
        <begin position="92"/>
        <end position="115"/>
    </location>
</feature>
<protein>
    <submittedName>
        <fullName evidence="6">LrgB family protein</fullName>
    </submittedName>
</protein>
<proteinExistence type="predicted"/>
<comment type="caution">
    <text evidence="6">The sequence shown here is derived from an EMBL/GenBank/DDBJ whole genome shotgun (WGS) entry which is preliminary data.</text>
</comment>
<dbReference type="InterPro" id="IPR007300">
    <property type="entry name" value="CidB/LrgB"/>
</dbReference>
<keyword evidence="7" id="KW-1185">Reference proteome</keyword>
<keyword evidence="4 5" id="KW-0472">Membrane</keyword>
<evidence type="ECO:0000256" key="4">
    <source>
        <dbReference type="ARBA" id="ARBA00023136"/>
    </source>
</evidence>
<evidence type="ECO:0000256" key="1">
    <source>
        <dbReference type="ARBA" id="ARBA00004141"/>
    </source>
</evidence>
<accession>A0A9X3TTT8</accession>
<feature type="transmembrane region" description="Helical" evidence="5">
    <location>
        <begin position="6"/>
        <end position="24"/>
    </location>
</feature>
<comment type="subcellular location">
    <subcellularLocation>
        <location evidence="1">Membrane</location>
        <topology evidence="1">Multi-pass membrane protein</topology>
    </subcellularLocation>
</comment>
<name>A0A9X3TTT8_9BACL</name>
<dbReference type="PANTHER" id="PTHR30249">
    <property type="entry name" value="PUTATIVE SEROTONIN TRANSPORTER"/>
    <property type="match status" value="1"/>
</dbReference>